<dbReference type="GO" id="GO:0003887">
    <property type="term" value="F:DNA-directed DNA polymerase activity"/>
    <property type="evidence" value="ECO:0007669"/>
    <property type="project" value="UniProtKB-KW"/>
</dbReference>
<protein>
    <submittedName>
        <fullName evidence="2">DNA-directed DNA polymerase</fullName>
        <ecNumber evidence="2">2.7.7.7</ecNumber>
    </submittedName>
    <submittedName>
        <fullName evidence="3">PHP domain protein</fullName>
    </submittedName>
</protein>
<dbReference type="EMBL" id="LR746496">
    <property type="protein sequence ID" value="CAA7602487.1"/>
    <property type="molecule type" value="Genomic_DNA"/>
</dbReference>
<proteinExistence type="predicted"/>
<name>A0A8S0XZH0_9FIRM</name>
<evidence type="ECO:0000313" key="3">
    <source>
        <dbReference type="EMBL" id="CEJ05942.1"/>
    </source>
</evidence>
<keyword evidence="2" id="KW-0239">DNA-directed DNA polymerase</keyword>
<dbReference type="GO" id="GO:0004534">
    <property type="term" value="F:5'-3' RNA exonuclease activity"/>
    <property type="evidence" value="ECO:0007669"/>
    <property type="project" value="TreeGrafter"/>
</dbReference>
<dbReference type="Pfam" id="PF02811">
    <property type="entry name" value="PHP"/>
    <property type="match status" value="1"/>
</dbReference>
<dbReference type="InterPro" id="IPR003141">
    <property type="entry name" value="Pol/His_phosphatase_N"/>
</dbReference>
<dbReference type="PANTHER" id="PTHR42924:SF3">
    <property type="entry name" value="POLYMERASE_HISTIDINOL PHOSPHATASE N-TERMINAL DOMAIN-CONTAINING PROTEIN"/>
    <property type="match status" value="1"/>
</dbReference>
<dbReference type="SUPFAM" id="SSF89550">
    <property type="entry name" value="PHP domain-like"/>
    <property type="match status" value="1"/>
</dbReference>
<reference evidence="3" key="1">
    <citation type="submission" date="2014-11" db="EMBL/GenBank/DDBJ databases">
        <authorList>
            <person name="Hornung B.V."/>
        </authorList>
    </citation>
    <scope>NUCLEOTIDE SEQUENCE</scope>
    <source>
        <strain evidence="3">INE</strain>
    </source>
</reference>
<dbReference type="GO" id="GO:0035312">
    <property type="term" value="F:5'-3' DNA exonuclease activity"/>
    <property type="evidence" value="ECO:0007669"/>
    <property type="project" value="TreeGrafter"/>
</dbReference>
<dbReference type="Gene3D" id="1.10.150.650">
    <property type="match status" value="1"/>
</dbReference>
<evidence type="ECO:0000313" key="2">
    <source>
        <dbReference type="EMBL" id="CAA7602487.1"/>
    </source>
</evidence>
<dbReference type="PANTHER" id="PTHR42924">
    <property type="entry name" value="EXONUCLEASE"/>
    <property type="match status" value="1"/>
</dbReference>
<dbReference type="CDD" id="cd07438">
    <property type="entry name" value="PHP_HisPPase_AMP"/>
    <property type="match status" value="1"/>
</dbReference>
<reference evidence="2" key="2">
    <citation type="submission" date="2020-01" db="EMBL/GenBank/DDBJ databases">
        <authorList>
            <person name="Hornung B."/>
        </authorList>
    </citation>
    <scope>NUCLEOTIDE SEQUENCE</scope>
    <source>
        <strain evidence="2">PacBioINE</strain>
    </source>
</reference>
<keyword evidence="4" id="KW-1185">Reference proteome</keyword>
<dbReference type="EC" id="2.7.7.7" evidence="2"/>
<dbReference type="RefSeq" id="WP_240985848.1">
    <property type="nucleotide sequence ID" value="NZ_CDGJ01000005.1"/>
</dbReference>
<dbReference type="Proteomes" id="UP001071230">
    <property type="component" value="Unassembled WGS sequence"/>
</dbReference>
<sequence length="286" mass="30796">MAAEVQADLHCHTTASDGLFTPGDVVRLAARIGLRAVGITDHDTIAGWEEAETVGEKTGVEIVRGIELNTEWQGREVHILGYQPDGGSALLRERLASLRLGREGRIRRILERLSLLGIEIEPEEISRVATGESVGRPHVAQVLIAHGCVGSIGEAFERYLGRGAPAYVPRPKLTPEEGIGLVRAAGGVAVLAHPGLGGLAGRIPFWVTAGLQGVEVYHSEHREAEERALYKIALDLNLIMTGGSDFHGEKRKPAAKLGGWGVSMAVVRQIKEWALSQRLEPEKLGC</sequence>
<feature type="domain" description="Polymerase/histidinol phosphatase N-terminal" evidence="1">
    <location>
        <begin position="7"/>
        <end position="72"/>
    </location>
</feature>
<dbReference type="KEGG" id="aacx:DEACI_3162"/>
<keyword evidence="2" id="KW-0548">Nucleotidyltransferase</keyword>
<dbReference type="InterPro" id="IPR004013">
    <property type="entry name" value="PHP_dom"/>
</dbReference>
<dbReference type="Proteomes" id="UP000836597">
    <property type="component" value="Chromosome"/>
</dbReference>
<dbReference type="InterPro" id="IPR052018">
    <property type="entry name" value="PHP_domain"/>
</dbReference>
<dbReference type="EMBL" id="CDGJ01000005">
    <property type="protein sequence ID" value="CEJ05942.1"/>
    <property type="molecule type" value="Genomic_DNA"/>
</dbReference>
<organism evidence="2">
    <name type="scientific">Acididesulfobacillus acetoxydans</name>
    <dbReference type="NCBI Taxonomy" id="1561005"/>
    <lineage>
        <taxon>Bacteria</taxon>
        <taxon>Bacillati</taxon>
        <taxon>Bacillota</taxon>
        <taxon>Clostridia</taxon>
        <taxon>Eubacteriales</taxon>
        <taxon>Peptococcaceae</taxon>
        <taxon>Acididesulfobacillus</taxon>
    </lineage>
</organism>
<gene>
    <name evidence="3" type="ORF">DEACI_0362</name>
    <name evidence="2" type="ORF">DEACI_3162</name>
</gene>
<dbReference type="SMART" id="SM00481">
    <property type="entry name" value="POLIIIAc"/>
    <property type="match status" value="1"/>
</dbReference>
<dbReference type="AlphaFoldDB" id="A0A8S0XZH0"/>
<accession>A0A8S0XZH0</accession>
<keyword evidence="2" id="KW-0808">Transferase</keyword>
<dbReference type="InterPro" id="IPR016195">
    <property type="entry name" value="Pol/histidinol_Pase-like"/>
</dbReference>
<dbReference type="Gene3D" id="3.20.20.140">
    <property type="entry name" value="Metal-dependent hydrolases"/>
    <property type="match status" value="1"/>
</dbReference>
<evidence type="ECO:0000259" key="1">
    <source>
        <dbReference type="SMART" id="SM00481"/>
    </source>
</evidence>
<evidence type="ECO:0000313" key="4">
    <source>
        <dbReference type="Proteomes" id="UP001071230"/>
    </source>
</evidence>